<organism evidence="1 2">
    <name type="scientific">Aliidiomarina minuta</name>
    <dbReference type="NCBI Taxonomy" id="880057"/>
    <lineage>
        <taxon>Bacteria</taxon>
        <taxon>Pseudomonadati</taxon>
        <taxon>Pseudomonadota</taxon>
        <taxon>Gammaproteobacteria</taxon>
        <taxon>Alteromonadales</taxon>
        <taxon>Idiomarinaceae</taxon>
        <taxon>Aliidiomarina</taxon>
    </lineage>
</organism>
<comment type="caution">
    <text evidence="1">The sequence shown here is derived from an EMBL/GenBank/DDBJ whole genome shotgun (WGS) entry which is preliminary data.</text>
</comment>
<dbReference type="Proteomes" id="UP000288293">
    <property type="component" value="Unassembled WGS sequence"/>
</dbReference>
<dbReference type="Pfam" id="PF14253">
    <property type="entry name" value="AbiH"/>
    <property type="match status" value="1"/>
</dbReference>
<dbReference type="OrthoDB" id="5903604at2"/>
<name>A0A432W924_9GAMM</name>
<keyword evidence="2" id="KW-1185">Reference proteome</keyword>
<accession>A0A432W924</accession>
<reference evidence="1 2" key="1">
    <citation type="journal article" date="2011" name="Front. Microbiol.">
        <title>Genomic signatures of strain selection and enhancement in Bacillus atrophaeus var. globigii, a historical biowarfare simulant.</title>
        <authorList>
            <person name="Gibbons H.S."/>
            <person name="Broomall S.M."/>
            <person name="McNew L.A."/>
            <person name="Daligault H."/>
            <person name="Chapman C."/>
            <person name="Bruce D."/>
            <person name="Karavis M."/>
            <person name="Krepps M."/>
            <person name="McGregor P.A."/>
            <person name="Hong C."/>
            <person name="Park K.H."/>
            <person name="Akmal A."/>
            <person name="Feldman A."/>
            <person name="Lin J.S."/>
            <person name="Chang W.E."/>
            <person name="Higgs B.W."/>
            <person name="Demirev P."/>
            <person name="Lindquist J."/>
            <person name="Liem A."/>
            <person name="Fochler E."/>
            <person name="Read T.D."/>
            <person name="Tapia R."/>
            <person name="Johnson S."/>
            <person name="Bishop-Lilly K.A."/>
            <person name="Detter C."/>
            <person name="Han C."/>
            <person name="Sozhamannan S."/>
            <person name="Rosenzweig C.N."/>
            <person name="Skowronski E.W."/>
        </authorList>
    </citation>
    <scope>NUCLEOTIDE SEQUENCE [LARGE SCALE GENOMIC DNA]</scope>
    <source>
        <strain evidence="1 2">MLST1</strain>
    </source>
</reference>
<dbReference type="InterPro" id="IPR025935">
    <property type="entry name" value="AbiH"/>
</dbReference>
<proteinExistence type="predicted"/>
<evidence type="ECO:0000313" key="1">
    <source>
        <dbReference type="EMBL" id="RUO26592.1"/>
    </source>
</evidence>
<sequence>MTKLYIIGNGFDLWHKLPTGYDRFYVFAKDMLDELEWFFSFDIVNKGPWCNFENSLGRFEWSQFYQAHNHIDIASDSFKPSLVYGLEDDLTEQSDHLVEGVREAFLNWISEIDVSVASPEVVFPKDSIFITFNYTSTLQTIYGISDERIFHIHGRAEISEELIFGHGETMEEEPELDEWGESNRTMFSDAEGAAKYPFYALKKPGNELLEKNQERFESLANISEIVVLGHSLNDIDLPYFSKVAEFASNARWLVCYYKEEEEGFLVEQLLRCGIQRESIRTSPCANL</sequence>
<dbReference type="AlphaFoldDB" id="A0A432W924"/>
<gene>
    <name evidence="1" type="ORF">CWE09_07780</name>
</gene>
<dbReference type="RefSeq" id="WP_126803401.1">
    <property type="nucleotide sequence ID" value="NZ_PIPL01000001.1"/>
</dbReference>
<evidence type="ECO:0000313" key="2">
    <source>
        <dbReference type="Proteomes" id="UP000288293"/>
    </source>
</evidence>
<evidence type="ECO:0008006" key="3">
    <source>
        <dbReference type="Google" id="ProtNLM"/>
    </source>
</evidence>
<protein>
    <recommendedName>
        <fullName evidence="3">Bacteriophage abortive infection AbiH</fullName>
    </recommendedName>
</protein>
<dbReference type="EMBL" id="PIPL01000001">
    <property type="protein sequence ID" value="RUO26592.1"/>
    <property type="molecule type" value="Genomic_DNA"/>
</dbReference>